<dbReference type="InterPro" id="IPR016047">
    <property type="entry name" value="M23ase_b-sheet_dom"/>
</dbReference>
<evidence type="ECO:0000259" key="3">
    <source>
        <dbReference type="Pfam" id="PF01551"/>
    </source>
</evidence>
<keyword evidence="5" id="KW-1185">Reference proteome</keyword>
<dbReference type="AlphaFoldDB" id="A0A9X2RIX7"/>
<gene>
    <name evidence="4" type="ORF">NOG11_14245</name>
</gene>
<feature type="signal peptide" evidence="2">
    <location>
        <begin position="1"/>
        <end position="20"/>
    </location>
</feature>
<dbReference type="Pfam" id="PF01551">
    <property type="entry name" value="Peptidase_M23"/>
    <property type="match status" value="1"/>
</dbReference>
<evidence type="ECO:0000256" key="1">
    <source>
        <dbReference type="SAM" id="MobiDB-lite"/>
    </source>
</evidence>
<dbReference type="InterPro" id="IPR050570">
    <property type="entry name" value="Cell_wall_metabolism_enzyme"/>
</dbReference>
<dbReference type="CDD" id="cd12797">
    <property type="entry name" value="M23_peptidase"/>
    <property type="match status" value="1"/>
</dbReference>
<dbReference type="PROSITE" id="PS51257">
    <property type="entry name" value="PROKAR_LIPOPROTEIN"/>
    <property type="match status" value="1"/>
</dbReference>
<keyword evidence="2" id="KW-0732">Signal</keyword>
<protein>
    <submittedName>
        <fullName evidence="4">M23 family metallopeptidase</fullName>
    </submittedName>
</protein>
<feature type="domain" description="M23ase beta-sheet core" evidence="3">
    <location>
        <begin position="41"/>
        <end position="131"/>
    </location>
</feature>
<organism evidence="4 5">
    <name type="scientific">Parvularcula maris</name>
    <dbReference type="NCBI Taxonomy" id="2965077"/>
    <lineage>
        <taxon>Bacteria</taxon>
        <taxon>Pseudomonadati</taxon>
        <taxon>Pseudomonadota</taxon>
        <taxon>Alphaproteobacteria</taxon>
        <taxon>Parvularculales</taxon>
        <taxon>Parvularculaceae</taxon>
        <taxon>Parvularcula</taxon>
    </lineage>
</organism>
<dbReference type="Gene3D" id="2.70.70.10">
    <property type="entry name" value="Glucose Permease (Domain IIA)"/>
    <property type="match status" value="1"/>
</dbReference>
<dbReference type="Proteomes" id="UP001142610">
    <property type="component" value="Unassembled WGS sequence"/>
</dbReference>
<dbReference type="GO" id="GO:0004222">
    <property type="term" value="F:metalloendopeptidase activity"/>
    <property type="evidence" value="ECO:0007669"/>
    <property type="project" value="TreeGrafter"/>
</dbReference>
<proteinExistence type="predicted"/>
<evidence type="ECO:0000313" key="5">
    <source>
        <dbReference type="Proteomes" id="UP001142610"/>
    </source>
</evidence>
<feature type="chain" id="PRO_5040980584" evidence="2">
    <location>
        <begin position="21"/>
        <end position="215"/>
    </location>
</feature>
<dbReference type="SUPFAM" id="SSF51261">
    <property type="entry name" value="Duplicated hybrid motif"/>
    <property type="match status" value="1"/>
</dbReference>
<feature type="region of interest" description="Disordered" evidence="1">
    <location>
        <begin position="169"/>
        <end position="215"/>
    </location>
</feature>
<dbReference type="PANTHER" id="PTHR21666:SF270">
    <property type="entry name" value="MUREIN HYDROLASE ACTIVATOR ENVC"/>
    <property type="match status" value="1"/>
</dbReference>
<sequence length="215" mass="22916">MLRLSVLLASTLGLAACVTASDDRYVMPADGHVLPSASASESIRIKTDGRTRVRATRTGRVLFAGKTRQGRTVVLDHGGGMRSRYVGLQNLSVAKGEWVRSGKPVGWVGKRQDREAELNFGLSLAQARLDPMQVIEAPTMAKPPKVRVRIEDQADELDVLVERVTAPAADKYGPKPSGAGLVLEGDGPQKEAAQGGYAPGYDKYGPLPARSGPTL</sequence>
<accession>A0A9X2RIX7</accession>
<dbReference type="InterPro" id="IPR011055">
    <property type="entry name" value="Dup_hybrid_motif"/>
</dbReference>
<dbReference type="PANTHER" id="PTHR21666">
    <property type="entry name" value="PEPTIDASE-RELATED"/>
    <property type="match status" value="1"/>
</dbReference>
<dbReference type="EMBL" id="JANIBC010000021">
    <property type="protein sequence ID" value="MCQ8186539.1"/>
    <property type="molecule type" value="Genomic_DNA"/>
</dbReference>
<comment type="caution">
    <text evidence="4">The sequence shown here is derived from an EMBL/GenBank/DDBJ whole genome shotgun (WGS) entry which is preliminary data.</text>
</comment>
<evidence type="ECO:0000256" key="2">
    <source>
        <dbReference type="SAM" id="SignalP"/>
    </source>
</evidence>
<dbReference type="RefSeq" id="WP_256620470.1">
    <property type="nucleotide sequence ID" value="NZ_JANIBC010000021.1"/>
</dbReference>
<evidence type="ECO:0000313" key="4">
    <source>
        <dbReference type="EMBL" id="MCQ8186539.1"/>
    </source>
</evidence>
<name>A0A9X2RIX7_9PROT</name>
<reference evidence="4" key="1">
    <citation type="submission" date="2022-07" db="EMBL/GenBank/DDBJ databases">
        <title>Parvularcula maris sp. nov., an algicidal bacterium isolated from seawater.</title>
        <authorList>
            <person name="Li F."/>
        </authorList>
    </citation>
    <scope>NUCLEOTIDE SEQUENCE</scope>
    <source>
        <strain evidence="4">BGMRC 0090</strain>
    </source>
</reference>